<feature type="compositionally biased region" description="Polar residues" evidence="2">
    <location>
        <begin position="649"/>
        <end position="667"/>
    </location>
</feature>
<keyword evidence="1" id="KW-0245">EGF-like domain</keyword>
<feature type="domain" description="DOMON" evidence="4">
    <location>
        <begin position="296"/>
        <end position="421"/>
    </location>
</feature>
<dbReference type="AlphaFoldDB" id="A0A0N4ZXD1"/>
<keyword evidence="1" id="KW-1015">Disulfide bond</keyword>
<evidence type="ECO:0000259" key="4">
    <source>
        <dbReference type="PROSITE" id="PS50836"/>
    </source>
</evidence>
<name>A0A0N4ZXD1_PARTI</name>
<organism evidence="5 6">
    <name type="scientific">Parastrongyloides trichosuri</name>
    <name type="common">Possum-specific nematode worm</name>
    <dbReference type="NCBI Taxonomy" id="131310"/>
    <lineage>
        <taxon>Eukaryota</taxon>
        <taxon>Metazoa</taxon>
        <taxon>Ecdysozoa</taxon>
        <taxon>Nematoda</taxon>
        <taxon>Chromadorea</taxon>
        <taxon>Rhabditida</taxon>
        <taxon>Tylenchina</taxon>
        <taxon>Panagrolaimomorpha</taxon>
        <taxon>Strongyloidoidea</taxon>
        <taxon>Strongyloididae</taxon>
        <taxon>Parastrongyloides</taxon>
    </lineage>
</organism>
<dbReference type="PROSITE" id="PS00022">
    <property type="entry name" value="EGF_1"/>
    <property type="match status" value="2"/>
</dbReference>
<feature type="disulfide bond" evidence="1">
    <location>
        <begin position="219"/>
        <end position="228"/>
    </location>
</feature>
<feature type="domain" description="EGF-like" evidence="3">
    <location>
        <begin position="189"/>
        <end position="229"/>
    </location>
</feature>
<dbReference type="Gene3D" id="2.10.25.10">
    <property type="entry name" value="Laminin"/>
    <property type="match status" value="1"/>
</dbReference>
<dbReference type="Proteomes" id="UP000038045">
    <property type="component" value="Unplaced"/>
</dbReference>
<reference evidence="6" key="1">
    <citation type="submission" date="2017-02" db="UniProtKB">
        <authorList>
            <consortium name="WormBaseParasite"/>
        </authorList>
    </citation>
    <scope>IDENTIFICATION</scope>
</reference>
<feature type="region of interest" description="Disordered" evidence="2">
    <location>
        <begin position="632"/>
        <end position="694"/>
    </location>
</feature>
<evidence type="ECO:0000313" key="6">
    <source>
        <dbReference type="WBParaSite" id="PTRK_0001334500.1"/>
    </source>
</evidence>
<evidence type="ECO:0000256" key="2">
    <source>
        <dbReference type="SAM" id="MobiDB-lite"/>
    </source>
</evidence>
<dbReference type="STRING" id="131310.A0A0N4ZXD1"/>
<dbReference type="InterPro" id="IPR000742">
    <property type="entry name" value="EGF"/>
</dbReference>
<evidence type="ECO:0000256" key="1">
    <source>
        <dbReference type="PROSITE-ProRule" id="PRU00076"/>
    </source>
</evidence>
<dbReference type="PROSITE" id="PS50026">
    <property type="entry name" value="EGF_3"/>
    <property type="match status" value="1"/>
</dbReference>
<dbReference type="CDD" id="cd09631">
    <property type="entry name" value="DOMON_DOH"/>
    <property type="match status" value="1"/>
</dbReference>
<comment type="caution">
    <text evidence="1">Lacks conserved residue(s) required for the propagation of feature annotation.</text>
</comment>
<dbReference type="WBParaSite" id="PTRK_0001334500.1">
    <property type="protein sequence ID" value="PTRK_0001334500.1"/>
    <property type="gene ID" value="PTRK_0001334500"/>
</dbReference>
<evidence type="ECO:0000259" key="3">
    <source>
        <dbReference type="PROSITE" id="PS50026"/>
    </source>
</evidence>
<evidence type="ECO:0000313" key="5">
    <source>
        <dbReference type="Proteomes" id="UP000038045"/>
    </source>
</evidence>
<dbReference type="InterPro" id="IPR045266">
    <property type="entry name" value="DOH_DOMON"/>
</dbReference>
<proteinExistence type="predicted"/>
<dbReference type="PROSITE" id="PS50836">
    <property type="entry name" value="DOMON"/>
    <property type="match status" value="1"/>
</dbReference>
<dbReference type="PANTHER" id="PTHR46901">
    <property type="entry name" value="GH04942P"/>
    <property type="match status" value="1"/>
</dbReference>
<dbReference type="InterPro" id="IPR005018">
    <property type="entry name" value="DOMON_domain"/>
</dbReference>
<keyword evidence="5" id="KW-1185">Reference proteome</keyword>
<accession>A0A0N4ZXD1</accession>
<protein>
    <submittedName>
        <fullName evidence="6">EGF-like domain-containing protein</fullName>
    </submittedName>
</protein>
<sequence length="768" mass="87584">MIRNTIFLFFGFYLINYIECHVSLLYPPPRHPPFDFLDTRRTEGPCGVERKNKQAYTTFLTRTSYEIFWHTPIIHEGGFRISLINKKGDLQEQLTPNDGTFYENSSNSTTNSFKIRFKNKCLNCTLVLEKEQKEWKDSGIFHSCSDIQIIDNMDENNENIDETRCSGHGTFNGVSCDCDALYTGSRCEFKSFCKKDSDCKNGGKCIEMINNPVEKNCYCKFGNYGTKCEKSFIPTESDSHCFNFYYPTSPDNKRFVKYGLYNPTCYQKHKFNDEDIVYFRNVNEELEIILDFKTTSWLSIGWRPLELDSSCRLFPEIGNNKNGGFLPSALESSLHPMDCNDIIFGAVRDNYLRINDMYSRDRSTPLLDSILDGENSLTAAYGAEIKESNRSVIMFRRNIREIEPTDMPLGPGKMNFIWAKGFDDSNNEFYEKDSFTYHGLKNRGSAIFEMISKENMPVTGKIIFIPDSNQSVLKISSKVNEIQNTTPIKDINEKNSDIKELLKNEKDIEIFNKQKTKITSRENENLFIKNNKSSNSQENNVFKKDIISSISNEEEDNSENINDEEVNSKSVELNKANIFNITEDTSLSLSTSTIPSNTTSDLIVPQNNSGKLMMLNGNGDDSKELNEDKIDTSNESFSHTQSMDERTKNSLTNNEDIILTTIPSPSSNDEDVSDDTSLFSNEKESSDENASSTTQEIIIITKKQNKKINDKSFAWTSSNNTSSNSFINLNDNVVIENVDSEEISSSSKEIFCISLLLLTISIHFILLI</sequence>
<dbReference type="PANTHER" id="PTHR46901:SF2">
    <property type="entry name" value="GH04942P"/>
    <property type="match status" value="1"/>
</dbReference>